<dbReference type="GO" id="GO:0030420">
    <property type="term" value="P:establishment of competence for transformation"/>
    <property type="evidence" value="ECO:0007669"/>
    <property type="project" value="InterPro"/>
</dbReference>
<dbReference type="RefSeq" id="WP_026800255.1">
    <property type="nucleotide sequence ID" value="NZ_AULI01000007.1"/>
</dbReference>
<evidence type="ECO:0000313" key="1">
    <source>
        <dbReference type="EMBL" id="KGX92632.1"/>
    </source>
</evidence>
<dbReference type="STRING" id="1385510.GCA_000425205_01854"/>
<dbReference type="OrthoDB" id="2417337at2"/>
<name>A0A0A5I9X3_9BACI</name>
<sequence>MLRNYELSPYTLAILPAELEGVNGASEVLEEEGNHYVRATPKTLVDRSCRYFGSSLKGRQDGTKDVCGITHKAPIVIDPTSGMYFFPTTSPQNSDCAWISHSHISSTKKMPDQRTLLTFTNGTAIQLPVSHGSILNQIQRTAQFRFQLNERLQAYQRVNHDRVAEHFS</sequence>
<comment type="caution">
    <text evidence="1">The sequence shown here is derived from an EMBL/GenBank/DDBJ whole genome shotgun (WGS) entry which is preliminary data.</text>
</comment>
<keyword evidence="2" id="KW-1185">Reference proteome</keyword>
<accession>A0A0A5I9X3</accession>
<proteinExistence type="predicted"/>
<dbReference type="Proteomes" id="UP000030528">
    <property type="component" value="Unassembled WGS sequence"/>
</dbReference>
<dbReference type="eggNOG" id="COG4903">
    <property type="taxonomic scope" value="Bacteria"/>
</dbReference>
<dbReference type="Pfam" id="PF06338">
    <property type="entry name" value="ComK"/>
    <property type="match status" value="1"/>
</dbReference>
<protein>
    <submittedName>
        <fullName evidence="1">Competence protein</fullName>
    </submittedName>
</protein>
<dbReference type="AlphaFoldDB" id="A0A0A5I9X3"/>
<reference evidence="1 2" key="1">
    <citation type="submission" date="2013-08" db="EMBL/GenBank/DDBJ databases">
        <authorList>
            <person name="Huang J."/>
            <person name="Wang G."/>
        </authorList>
    </citation>
    <scope>NUCLEOTIDE SEQUENCE [LARGE SCALE GENOMIC DNA]</scope>
    <source>
        <strain evidence="1 2">JSM 076056</strain>
    </source>
</reference>
<gene>
    <name evidence="1" type="ORF">N781_15010</name>
</gene>
<evidence type="ECO:0000313" key="2">
    <source>
        <dbReference type="Proteomes" id="UP000030528"/>
    </source>
</evidence>
<dbReference type="EMBL" id="AVPE01000005">
    <property type="protein sequence ID" value="KGX92632.1"/>
    <property type="molecule type" value="Genomic_DNA"/>
</dbReference>
<organism evidence="1 2">
    <name type="scientific">Pontibacillus halophilus JSM 076056 = DSM 19796</name>
    <dbReference type="NCBI Taxonomy" id="1385510"/>
    <lineage>
        <taxon>Bacteria</taxon>
        <taxon>Bacillati</taxon>
        <taxon>Bacillota</taxon>
        <taxon>Bacilli</taxon>
        <taxon>Bacillales</taxon>
        <taxon>Bacillaceae</taxon>
        <taxon>Pontibacillus</taxon>
    </lineage>
</organism>
<dbReference type="PIRSF" id="PIRSF011560">
    <property type="entry name" value="ComK"/>
    <property type="match status" value="1"/>
</dbReference>
<dbReference type="InterPro" id="IPR010461">
    <property type="entry name" value="ComK"/>
</dbReference>